<evidence type="ECO:0000313" key="4">
    <source>
        <dbReference type="EMBL" id="SDN16193.1"/>
    </source>
</evidence>
<accession>A0A1G9Z6G7</accession>
<dbReference type="PANTHER" id="PTHR43156">
    <property type="entry name" value="STAGE II SPORULATION PROTEIN E-RELATED"/>
    <property type="match status" value="1"/>
</dbReference>
<dbReference type="SUPFAM" id="SSF81606">
    <property type="entry name" value="PP2C-like"/>
    <property type="match status" value="1"/>
</dbReference>
<dbReference type="InterPro" id="IPR029016">
    <property type="entry name" value="GAF-like_dom_sf"/>
</dbReference>
<dbReference type="InterPro" id="IPR000014">
    <property type="entry name" value="PAS"/>
</dbReference>
<dbReference type="Pfam" id="PF07228">
    <property type="entry name" value="SpoIIE"/>
    <property type="match status" value="1"/>
</dbReference>
<dbReference type="GO" id="GO:0016791">
    <property type="term" value="F:phosphatase activity"/>
    <property type="evidence" value="ECO:0007669"/>
    <property type="project" value="TreeGrafter"/>
</dbReference>
<name>A0A1G9Z6G7_9ACTN</name>
<evidence type="ECO:0000259" key="2">
    <source>
        <dbReference type="SMART" id="SM00065"/>
    </source>
</evidence>
<feature type="domain" description="GAF" evidence="2">
    <location>
        <begin position="256"/>
        <end position="405"/>
    </location>
</feature>
<dbReference type="InterPro" id="IPR052016">
    <property type="entry name" value="Bact_Sigma-Reg"/>
</dbReference>
<reference evidence="4 5" key="1">
    <citation type="submission" date="2016-10" db="EMBL/GenBank/DDBJ databases">
        <authorList>
            <person name="de Groot N.N."/>
        </authorList>
    </citation>
    <scope>NUCLEOTIDE SEQUENCE [LARGE SCALE GENOMIC DNA]</scope>
    <source>
        <strain evidence="4 5">CGMCC 4.2022</strain>
    </source>
</reference>
<dbReference type="Proteomes" id="UP000199341">
    <property type="component" value="Unassembled WGS sequence"/>
</dbReference>
<dbReference type="Gene3D" id="3.30.450.20">
    <property type="entry name" value="PAS domain"/>
    <property type="match status" value="1"/>
</dbReference>
<keyword evidence="1" id="KW-0378">Hydrolase</keyword>
<gene>
    <name evidence="4" type="ORF">SAMN05216259_1033</name>
</gene>
<evidence type="ECO:0000259" key="3">
    <source>
        <dbReference type="SMART" id="SM00331"/>
    </source>
</evidence>
<organism evidence="4 5">
    <name type="scientific">Actinacidiphila guanduensis</name>
    <dbReference type="NCBI Taxonomy" id="310781"/>
    <lineage>
        <taxon>Bacteria</taxon>
        <taxon>Bacillati</taxon>
        <taxon>Actinomycetota</taxon>
        <taxon>Actinomycetes</taxon>
        <taxon>Kitasatosporales</taxon>
        <taxon>Streptomycetaceae</taxon>
        <taxon>Actinacidiphila</taxon>
    </lineage>
</organism>
<dbReference type="SMART" id="SM00065">
    <property type="entry name" value="GAF"/>
    <property type="match status" value="1"/>
</dbReference>
<dbReference type="EMBL" id="FNIE01000003">
    <property type="protein sequence ID" value="SDN16193.1"/>
    <property type="molecule type" value="Genomic_DNA"/>
</dbReference>
<dbReference type="SMART" id="SM00331">
    <property type="entry name" value="PP2C_SIG"/>
    <property type="match status" value="1"/>
</dbReference>
<protein>
    <submittedName>
        <fullName evidence="4">Serine phosphatase RsbU, regulator of sigma subunit</fullName>
    </submittedName>
</protein>
<keyword evidence="5" id="KW-1185">Reference proteome</keyword>
<dbReference type="CDD" id="cd00130">
    <property type="entry name" value="PAS"/>
    <property type="match status" value="1"/>
</dbReference>
<dbReference type="Pfam" id="PF13185">
    <property type="entry name" value="GAF_2"/>
    <property type="match status" value="1"/>
</dbReference>
<dbReference type="Pfam" id="PF08448">
    <property type="entry name" value="PAS_4"/>
    <property type="match status" value="1"/>
</dbReference>
<evidence type="ECO:0000313" key="5">
    <source>
        <dbReference type="Proteomes" id="UP000199341"/>
    </source>
</evidence>
<dbReference type="AlphaFoldDB" id="A0A1G9Z6G7"/>
<dbReference type="InterPro" id="IPR001932">
    <property type="entry name" value="PPM-type_phosphatase-like_dom"/>
</dbReference>
<dbReference type="SUPFAM" id="SSF55785">
    <property type="entry name" value="PYP-like sensor domain (PAS domain)"/>
    <property type="match status" value="1"/>
</dbReference>
<dbReference type="Gene3D" id="3.60.40.10">
    <property type="entry name" value="PPM-type phosphatase domain"/>
    <property type="match status" value="1"/>
</dbReference>
<dbReference type="PANTHER" id="PTHR43156:SF2">
    <property type="entry name" value="STAGE II SPORULATION PROTEIN E"/>
    <property type="match status" value="1"/>
</dbReference>
<dbReference type="SUPFAM" id="SSF55781">
    <property type="entry name" value="GAF domain-like"/>
    <property type="match status" value="1"/>
</dbReference>
<dbReference type="InterPro" id="IPR003018">
    <property type="entry name" value="GAF"/>
</dbReference>
<dbReference type="Gene3D" id="3.30.450.40">
    <property type="match status" value="1"/>
</dbReference>
<dbReference type="InterPro" id="IPR035965">
    <property type="entry name" value="PAS-like_dom_sf"/>
</dbReference>
<dbReference type="STRING" id="310781.SAMN05216259_1033"/>
<feature type="domain" description="PPM-type phosphatase" evidence="3">
    <location>
        <begin position="423"/>
        <end position="640"/>
    </location>
</feature>
<sequence>MEEAPLALVTTKGDVRSLNASMAQLLSRPAAECEGRSFISLLPEHQREMGASFLAHVRASGTPSFRVIEFPVPDGSTVASLMEGALVPSGPGESLVRVRAVDSGKDDDGLLIPFRITAKTAGLTLVGRRGDHIVWLGGSAGLAGLVSEPSLSLRSAFQRVHTQDKSALRGLLRGTAASHEWTPLRLRLHDEGWTHLACQIRRLRLGYSGREQTIGIVRDDTQAETRRLALLARRRQEQERADLLQAISFALIRATMEEELRQVVLTRATGTLGADGALLALVRGRSLEVVSDGGDHPELAQAIDGMPVAGPQLLPFVVRTGSPEFITDRAEYVRRGPRRSRLLRLGSGASICLLPLTRGDPRLGALVMTYNERHDWSPDERALVRLVAELVGQALQRIRKQKIRDDLATSFEDSLKPTMPQRLAGIELAARCEPAQDGLSVSGDWYDAFVLKDGVLTLAIGDAQGHDAHAAAFMALVRTSIRAIAAHEHDPGIILAHTNDVLTSMNVESFASCALLRFDRHKAKITGASAGHVPLVRLRNEAPGYLIETLPSGPLLGVLEGASYPDTTFDLGKGDAAVLVTDGVVEGPRLSIDDGIRRVAGIAARAARDGCDAQTIAQRVLGCSAEIGQVDDAAVVVVRHV</sequence>
<dbReference type="InterPro" id="IPR013656">
    <property type="entry name" value="PAS_4"/>
</dbReference>
<proteinExistence type="predicted"/>
<evidence type="ECO:0000256" key="1">
    <source>
        <dbReference type="ARBA" id="ARBA00022801"/>
    </source>
</evidence>
<dbReference type="InterPro" id="IPR036457">
    <property type="entry name" value="PPM-type-like_dom_sf"/>
</dbReference>